<dbReference type="GO" id="GO:0008234">
    <property type="term" value="F:cysteine-type peptidase activity"/>
    <property type="evidence" value="ECO:0007669"/>
    <property type="project" value="UniProtKB-KW"/>
</dbReference>
<evidence type="ECO:0000313" key="7">
    <source>
        <dbReference type="EMBL" id="OBU60812.1"/>
    </source>
</evidence>
<dbReference type="Proteomes" id="UP000092125">
    <property type="component" value="Unassembled WGS sequence"/>
</dbReference>
<organism evidence="7 8">
    <name type="scientific">Stenotrophomonas maltophilia</name>
    <name type="common">Pseudomonas maltophilia</name>
    <name type="synonym">Xanthomonas maltophilia</name>
    <dbReference type="NCBI Taxonomy" id="40324"/>
    <lineage>
        <taxon>Bacteria</taxon>
        <taxon>Pseudomonadati</taxon>
        <taxon>Pseudomonadota</taxon>
        <taxon>Gammaproteobacteria</taxon>
        <taxon>Lysobacterales</taxon>
        <taxon>Lysobacteraceae</taxon>
        <taxon>Stenotrophomonas</taxon>
        <taxon>Stenotrophomonas maltophilia group</taxon>
    </lineage>
</organism>
<gene>
    <name evidence="7" type="ORF">A9K56_13790</name>
</gene>
<dbReference type="Gene3D" id="3.90.1720.10">
    <property type="entry name" value="endopeptidase domain like (from Nostoc punctiforme)"/>
    <property type="match status" value="1"/>
</dbReference>
<keyword evidence="5" id="KW-0732">Signal</keyword>
<keyword evidence="2" id="KW-0645">Protease</keyword>
<dbReference type="RefSeq" id="WP_065182580.1">
    <property type="nucleotide sequence ID" value="NZ_LYVI01000008.1"/>
</dbReference>
<evidence type="ECO:0000256" key="3">
    <source>
        <dbReference type="ARBA" id="ARBA00022801"/>
    </source>
</evidence>
<evidence type="ECO:0000259" key="6">
    <source>
        <dbReference type="PROSITE" id="PS51935"/>
    </source>
</evidence>
<evidence type="ECO:0000256" key="5">
    <source>
        <dbReference type="SAM" id="SignalP"/>
    </source>
</evidence>
<feature type="domain" description="NlpC/P60" evidence="6">
    <location>
        <begin position="319"/>
        <end position="463"/>
    </location>
</feature>
<feature type="signal peptide" evidence="5">
    <location>
        <begin position="1"/>
        <end position="31"/>
    </location>
</feature>
<accession>A0AAP7L069</accession>
<proteinExistence type="inferred from homology"/>
<name>A0AAP7L069_STEMA</name>
<dbReference type="SUPFAM" id="SSF54001">
    <property type="entry name" value="Cysteine proteinases"/>
    <property type="match status" value="1"/>
</dbReference>
<comment type="similarity">
    <text evidence="1">Belongs to the peptidase C40 family.</text>
</comment>
<dbReference type="GO" id="GO:0006508">
    <property type="term" value="P:proteolysis"/>
    <property type="evidence" value="ECO:0007669"/>
    <property type="project" value="UniProtKB-KW"/>
</dbReference>
<evidence type="ECO:0000256" key="4">
    <source>
        <dbReference type="ARBA" id="ARBA00022807"/>
    </source>
</evidence>
<dbReference type="PIRSF" id="PIRSF019015">
    <property type="entry name" value="P60_peptidase_YkfC"/>
    <property type="match status" value="1"/>
</dbReference>
<evidence type="ECO:0000256" key="1">
    <source>
        <dbReference type="ARBA" id="ARBA00007074"/>
    </source>
</evidence>
<dbReference type="InterPro" id="IPR000064">
    <property type="entry name" value="NLP_P60_dom"/>
</dbReference>
<dbReference type="Pfam" id="PF12913">
    <property type="entry name" value="SH3_6"/>
    <property type="match status" value="1"/>
</dbReference>
<keyword evidence="3" id="KW-0378">Hydrolase</keyword>
<keyword evidence="4" id="KW-0788">Thiol protease</keyword>
<evidence type="ECO:0000313" key="8">
    <source>
        <dbReference type="Proteomes" id="UP000092125"/>
    </source>
</evidence>
<dbReference type="EMBL" id="LYVI01000008">
    <property type="protein sequence ID" value="OBU60812.1"/>
    <property type="molecule type" value="Genomic_DNA"/>
</dbReference>
<dbReference type="InterPro" id="IPR027017">
    <property type="entry name" value="P60_peptidase_YkfC"/>
</dbReference>
<dbReference type="InterPro" id="IPR039439">
    <property type="entry name" value="SH3b1_dom"/>
</dbReference>
<protein>
    <submittedName>
        <fullName evidence="7">NlpC-P60 family protein</fullName>
    </submittedName>
</protein>
<dbReference type="InterPro" id="IPR038765">
    <property type="entry name" value="Papain-like_cys_pep_sf"/>
</dbReference>
<reference evidence="7 8" key="1">
    <citation type="submission" date="2016-05" db="EMBL/GenBank/DDBJ databases">
        <title>Draft Genome Sequences of Stenotrophomonas maltophilia Strains Sm32COP, Sm41DVV, Sm46PAILV, SmF3, SmF22, SmSOFb1 and SmCVFa1, Isolated from Different Manures, in France.</title>
        <authorList>
            <person name="Nazaret S."/>
            <person name="Bodilis J."/>
        </authorList>
    </citation>
    <scope>NUCLEOTIDE SEQUENCE [LARGE SCALE GENOMIC DNA]</scope>
    <source>
        <strain evidence="7 8">Sm41DVV</strain>
    </source>
</reference>
<evidence type="ECO:0000256" key="2">
    <source>
        <dbReference type="ARBA" id="ARBA00022670"/>
    </source>
</evidence>
<dbReference type="Pfam" id="PF00877">
    <property type="entry name" value="NLPC_P60"/>
    <property type="match status" value="1"/>
</dbReference>
<dbReference type="AlphaFoldDB" id="A0AAP7L069"/>
<sequence length="478" mass="52466">MILASREPRRQWPRRLTLALCLFAAPAFVQAAAPDPGAQLPYVIGLHEAYLTPDYWAARLDDADAPILDRAQIQAQNARMRAEDVHIQDIAALPAQLDAAQVRSSITALSSWPTRTLYNAKGQAIAPAVRKAIEANLGLDAIPAQVAPDYGLVVKRAALRTFPTRERVFSTVGDTDIDRFQESALFPGDKVAVVHRSTDGRWLFVHSERYSAWIETDAVATGDKTSVLGYGSAGPYRIVTGATAHTVYTPEEPRVSRLQLDMGVRLPVLADWPAATPVNGQQAHASWVVQLPVREADGRLKLVPALLPRSQDTAADYLPLTPRRLLQQAFKFLGERYGWGHDYDTRDCSGFVSEIYRSFGVLLPRNTSAQAISPALDRLPFTSRDGKAARERAVTGLQVGDLVYIPGHVMMAIGHVDGRTWVIHDTAGGSWFGADGTRVQAHLNGVSVTPLEPMMASDTVRYIDRITNIQRLRAKTPE</sequence>
<dbReference type="PROSITE" id="PS51935">
    <property type="entry name" value="NLPC_P60"/>
    <property type="match status" value="1"/>
</dbReference>
<feature type="chain" id="PRO_5042818124" evidence="5">
    <location>
        <begin position="32"/>
        <end position="478"/>
    </location>
</feature>
<comment type="caution">
    <text evidence="7">The sequence shown here is derived from an EMBL/GenBank/DDBJ whole genome shotgun (WGS) entry which is preliminary data.</text>
</comment>